<dbReference type="PRINTS" id="PR00320">
    <property type="entry name" value="GPROTEINBRPT"/>
</dbReference>
<protein>
    <recommendedName>
        <fullName evidence="7">Anaphase-promoting complex subunit 4 WD40 domain-containing protein</fullName>
    </recommendedName>
</protein>
<keyword evidence="6" id="KW-1185">Reference proteome</keyword>
<dbReference type="InterPro" id="IPR001680">
    <property type="entry name" value="WD40_rpt"/>
</dbReference>
<dbReference type="AlphaFoldDB" id="A0A9Q0JLE4"/>
<dbReference type="InterPro" id="IPR015943">
    <property type="entry name" value="WD40/YVTN_repeat-like_dom_sf"/>
</dbReference>
<dbReference type="InterPro" id="IPR011047">
    <property type="entry name" value="Quinoprotein_ADH-like_sf"/>
</dbReference>
<feature type="repeat" description="WD" evidence="4">
    <location>
        <begin position="273"/>
        <end position="296"/>
    </location>
</feature>
<dbReference type="SMART" id="SM00320">
    <property type="entry name" value="WD40"/>
    <property type="match status" value="5"/>
</dbReference>
<dbReference type="Gene3D" id="2.130.10.10">
    <property type="entry name" value="YVTN repeat-like/Quinoprotein amine dehydrogenase"/>
    <property type="match status" value="2"/>
</dbReference>
<dbReference type="Proteomes" id="UP001141552">
    <property type="component" value="Unassembled WGS sequence"/>
</dbReference>
<evidence type="ECO:0000256" key="3">
    <source>
        <dbReference type="ARBA" id="ARBA00022737"/>
    </source>
</evidence>
<dbReference type="PROSITE" id="PS50082">
    <property type="entry name" value="WD_REPEATS_2"/>
    <property type="match status" value="1"/>
</dbReference>
<reference evidence="5" key="2">
    <citation type="journal article" date="2023" name="Plants (Basel)">
        <title>Annotation of the Turnera subulata (Passifloraceae) Draft Genome Reveals the S-Locus Evolved after the Divergence of Turneroideae from Passifloroideae in a Stepwise Manner.</title>
        <authorList>
            <person name="Henning P.M."/>
            <person name="Roalson E.H."/>
            <person name="Mir W."/>
            <person name="McCubbin A.G."/>
            <person name="Shore J.S."/>
        </authorList>
    </citation>
    <scope>NUCLEOTIDE SEQUENCE</scope>
    <source>
        <strain evidence="5">F60SS</strain>
    </source>
</reference>
<evidence type="ECO:0000313" key="6">
    <source>
        <dbReference type="Proteomes" id="UP001141552"/>
    </source>
</evidence>
<dbReference type="OrthoDB" id="308449at2759"/>
<dbReference type="InterPro" id="IPR051959">
    <property type="entry name" value="PAK1-Kinase_Regulator"/>
</dbReference>
<evidence type="ECO:0000313" key="5">
    <source>
        <dbReference type="EMBL" id="KAJ4845252.1"/>
    </source>
</evidence>
<keyword evidence="1" id="KW-0690">Ribosome biogenesis</keyword>
<sequence length="324" mass="34663">MLLAGTYEKQVFGYRLKPTKTDPETGGLTLTRHFTHAQHRAPVTCAALAGPIGATGAGDDTIRSYDMPSQAQLGLCPNNPATPSSLAFYTPAGLSFPRNLLSGNADGSICIFDADPFVHLITLNIHRRAVNDLAVHSSGKLALSVGADRCLAITNLVRGRRSYHGGIGKEASLVKFIGDEEKFFMVQDSNVGIHSTEDARLVAEFESPKRIHSAAPGEHGLLFTGGEDRNITAWDTSSGKAAYCIEGAHSTRVKGIVVLTRNGANGDDDHPYLLASGSSDGIIRVWDVRNASKEKPNPLAEVNLKSRLTCLAGSTFKCEYNASR</sequence>
<name>A0A9Q0JLE4_9ROSI</name>
<evidence type="ECO:0008006" key="7">
    <source>
        <dbReference type="Google" id="ProtNLM"/>
    </source>
</evidence>
<dbReference type="PROSITE" id="PS00678">
    <property type="entry name" value="WD_REPEATS_1"/>
    <property type="match status" value="1"/>
</dbReference>
<dbReference type="GO" id="GO:0042254">
    <property type="term" value="P:ribosome biogenesis"/>
    <property type="evidence" value="ECO:0007669"/>
    <property type="project" value="UniProtKB-KW"/>
</dbReference>
<reference evidence="5" key="1">
    <citation type="submission" date="2022-02" db="EMBL/GenBank/DDBJ databases">
        <authorList>
            <person name="Henning P.M."/>
            <person name="McCubbin A.G."/>
            <person name="Shore J.S."/>
        </authorList>
    </citation>
    <scope>NUCLEOTIDE SEQUENCE</scope>
    <source>
        <strain evidence="5">F60SS</strain>
        <tissue evidence="5">Leaves</tissue>
    </source>
</reference>
<dbReference type="PANTHER" id="PTHR44675:SF1">
    <property type="entry name" value="P21-ACTIVATED PROTEIN KINASE-INTERACTING PROTEIN 1"/>
    <property type="match status" value="1"/>
</dbReference>
<organism evidence="5 6">
    <name type="scientific">Turnera subulata</name>
    <dbReference type="NCBI Taxonomy" id="218843"/>
    <lineage>
        <taxon>Eukaryota</taxon>
        <taxon>Viridiplantae</taxon>
        <taxon>Streptophyta</taxon>
        <taxon>Embryophyta</taxon>
        <taxon>Tracheophyta</taxon>
        <taxon>Spermatophyta</taxon>
        <taxon>Magnoliopsida</taxon>
        <taxon>eudicotyledons</taxon>
        <taxon>Gunneridae</taxon>
        <taxon>Pentapetalae</taxon>
        <taxon>rosids</taxon>
        <taxon>fabids</taxon>
        <taxon>Malpighiales</taxon>
        <taxon>Passifloraceae</taxon>
        <taxon>Turnera</taxon>
    </lineage>
</organism>
<gene>
    <name evidence="5" type="ORF">Tsubulata_037528</name>
</gene>
<dbReference type="InterPro" id="IPR020472">
    <property type="entry name" value="WD40_PAC1"/>
</dbReference>
<keyword evidence="2 4" id="KW-0853">WD repeat</keyword>
<comment type="caution">
    <text evidence="5">The sequence shown here is derived from an EMBL/GenBank/DDBJ whole genome shotgun (WGS) entry which is preliminary data.</text>
</comment>
<dbReference type="InterPro" id="IPR019775">
    <property type="entry name" value="WD40_repeat_CS"/>
</dbReference>
<dbReference type="Pfam" id="PF00400">
    <property type="entry name" value="WD40"/>
    <property type="match status" value="2"/>
</dbReference>
<dbReference type="EMBL" id="JAKUCV010001735">
    <property type="protein sequence ID" value="KAJ4845252.1"/>
    <property type="molecule type" value="Genomic_DNA"/>
</dbReference>
<dbReference type="PANTHER" id="PTHR44675">
    <property type="entry name" value="PAK1 INTERACTING PROTEIN 1"/>
    <property type="match status" value="1"/>
</dbReference>
<proteinExistence type="predicted"/>
<accession>A0A9Q0JLE4</accession>
<dbReference type="SUPFAM" id="SSF50998">
    <property type="entry name" value="Quinoprotein alcohol dehydrogenase-like"/>
    <property type="match status" value="1"/>
</dbReference>
<evidence type="ECO:0000256" key="4">
    <source>
        <dbReference type="PROSITE-ProRule" id="PRU00221"/>
    </source>
</evidence>
<evidence type="ECO:0000256" key="2">
    <source>
        <dbReference type="ARBA" id="ARBA00022574"/>
    </source>
</evidence>
<evidence type="ECO:0000256" key="1">
    <source>
        <dbReference type="ARBA" id="ARBA00022517"/>
    </source>
</evidence>
<keyword evidence="3" id="KW-0677">Repeat</keyword>